<dbReference type="Proteomes" id="UP000053555">
    <property type="component" value="Unassembled WGS sequence"/>
</dbReference>
<feature type="domain" description="PLD phosphodiesterase" evidence="11">
    <location>
        <begin position="96"/>
        <end position="131"/>
    </location>
</feature>
<evidence type="ECO:0000259" key="12">
    <source>
        <dbReference type="PROSITE" id="PS51214"/>
    </source>
</evidence>
<protein>
    <recommendedName>
        <fullName evidence="3">phospholipase D</fullName>
        <ecNumber evidence="3">3.1.4.4</ecNumber>
    </recommendedName>
</protein>
<dbReference type="Pfam" id="PF00005">
    <property type="entry name" value="ABC_tran"/>
    <property type="match status" value="1"/>
</dbReference>
<dbReference type="InterPro" id="IPR001736">
    <property type="entry name" value="PLipase_D/transphosphatidylase"/>
</dbReference>
<dbReference type="GO" id="GO:0061608">
    <property type="term" value="F:nuclear import signal receptor activity"/>
    <property type="evidence" value="ECO:0007669"/>
    <property type="project" value="InterPro"/>
</dbReference>
<dbReference type="PROSITE" id="PS50035">
    <property type="entry name" value="PLD"/>
    <property type="match status" value="1"/>
</dbReference>
<dbReference type="Gene3D" id="3.30.870.10">
    <property type="entry name" value="Endonuclease Chain A"/>
    <property type="match status" value="1"/>
</dbReference>
<dbReference type="InterPro" id="IPR015679">
    <property type="entry name" value="PLipase_D_fam"/>
</dbReference>
<keyword evidence="5" id="KW-0677">Repeat</keyword>
<comment type="catalytic activity">
    <reaction evidence="1">
        <text>a 1,2-diacyl-sn-glycero-3-phosphocholine + H2O = a 1,2-diacyl-sn-glycero-3-phosphate + choline + H(+)</text>
        <dbReference type="Rhea" id="RHEA:14445"/>
        <dbReference type="ChEBI" id="CHEBI:15354"/>
        <dbReference type="ChEBI" id="CHEBI:15377"/>
        <dbReference type="ChEBI" id="CHEBI:15378"/>
        <dbReference type="ChEBI" id="CHEBI:57643"/>
        <dbReference type="ChEBI" id="CHEBI:58608"/>
        <dbReference type="EC" id="3.1.4.4"/>
    </reaction>
</comment>
<dbReference type="AlphaFoldDB" id="A0A0B2RBK6"/>
<dbReference type="GO" id="GO:0016887">
    <property type="term" value="F:ATP hydrolysis activity"/>
    <property type="evidence" value="ECO:0007669"/>
    <property type="project" value="InterPro"/>
</dbReference>
<dbReference type="PROSITE" id="PS51214">
    <property type="entry name" value="IBB"/>
    <property type="match status" value="1"/>
</dbReference>
<evidence type="ECO:0000256" key="2">
    <source>
        <dbReference type="ARBA" id="ARBA00010394"/>
    </source>
</evidence>
<dbReference type="InterPro" id="IPR027417">
    <property type="entry name" value="P-loop_NTPase"/>
</dbReference>
<dbReference type="GO" id="GO:0005524">
    <property type="term" value="F:ATP binding"/>
    <property type="evidence" value="ECO:0007669"/>
    <property type="project" value="InterPro"/>
</dbReference>
<keyword evidence="4 10" id="KW-0813">Transport</keyword>
<reference evidence="13" key="1">
    <citation type="submission" date="2014-07" db="EMBL/GenBank/DDBJ databases">
        <title>Identification of a novel salt tolerance gene in wild soybean by whole-genome sequencing.</title>
        <authorList>
            <person name="Lam H.-M."/>
            <person name="Qi X."/>
            <person name="Li M.-W."/>
            <person name="Liu X."/>
            <person name="Xie M."/>
            <person name="Ni M."/>
            <person name="Xu X."/>
        </authorList>
    </citation>
    <scope>NUCLEOTIDE SEQUENCE [LARGE SCALE GENOMIC DNA]</scope>
    <source>
        <tissue evidence="13">Root</tissue>
    </source>
</reference>
<dbReference type="InterPro" id="IPR003439">
    <property type="entry name" value="ABC_transporter-like_ATP-bd"/>
</dbReference>
<evidence type="ECO:0000259" key="11">
    <source>
        <dbReference type="PROSITE" id="PS50035"/>
    </source>
</evidence>
<evidence type="ECO:0000256" key="6">
    <source>
        <dbReference type="ARBA" id="ARBA00022801"/>
    </source>
</evidence>
<proteinExistence type="inferred from homology"/>
<dbReference type="Gene3D" id="3.40.50.300">
    <property type="entry name" value="P-loop containing nucleotide triphosphate hydrolases"/>
    <property type="match status" value="1"/>
</dbReference>
<dbReference type="PANTHER" id="PTHR18896:SF130">
    <property type="entry name" value="PHOSPHOLIPASE D GAMMA 2-RELATED"/>
    <property type="match status" value="1"/>
</dbReference>
<evidence type="ECO:0000256" key="9">
    <source>
        <dbReference type="ARBA" id="ARBA00023098"/>
    </source>
</evidence>
<dbReference type="GO" id="GO:0005886">
    <property type="term" value="C:plasma membrane"/>
    <property type="evidence" value="ECO:0007669"/>
    <property type="project" value="TreeGrafter"/>
</dbReference>
<keyword evidence="6 13" id="KW-0378">Hydrolase</keyword>
<dbReference type="SUPFAM" id="SSF56024">
    <property type="entry name" value="Phospholipase D/nuclease"/>
    <property type="match status" value="1"/>
</dbReference>
<evidence type="ECO:0000256" key="3">
    <source>
        <dbReference type="ARBA" id="ARBA00012027"/>
    </source>
</evidence>
<name>A0A0B2RBK6_GLYSO</name>
<gene>
    <name evidence="13" type="ORF">glysoja_035450</name>
</gene>
<keyword evidence="9" id="KW-0443">Lipid metabolism</keyword>
<evidence type="ECO:0000256" key="5">
    <source>
        <dbReference type="ARBA" id="ARBA00022737"/>
    </source>
</evidence>
<accession>A0A0B2RBK6</accession>
<dbReference type="GO" id="GO:0006606">
    <property type="term" value="P:protein import into nucleus"/>
    <property type="evidence" value="ECO:0007669"/>
    <property type="project" value="InterPro"/>
</dbReference>
<dbReference type="SUPFAM" id="SSF52540">
    <property type="entry name" value="P-loop containing nucleoside triphosphate hydrolases"/>
    <property type="match status" value="1"/>
</dbReference>
<comment type="similarity">
    <text evidence="2">Belongs to the importin alpha family.</text>
</comment>
<evidence type="ECO:0000256" key="4">
    <source>
        <dbReference type="ARBA" id="ARBA00022448"/>
    </source>
</evidence>
<evidence type="ECO:0000256" key="1">
    <source>
        <dbReference type="ARBA" id="ARBA00000798"/>
    </source>
</evidence>
<dbReference type="FunFam" id="1.20.5.690:FF:000002">
    <property type="entry name" value="Importin subunit alpha"/>
    <property type="match status" value="1"/>
</dbReference>
<evidence type="ECO:0000256" key="8">
    <source>
        <dbReference type="ARBA" id="ARBA00022963"/>
    </source>
</evidence>
<evidence type="ECO:0000313" key="13">
    <source>
        <dbReference type="EMBL" id="KHN29764.1"/>
    </source>
</evidence>
<dbReference type="InterPro" id="IPR036975">
    <property type="entry name" value="Importin-a_IBB_sf"/>
</dbReference>
<dbReference type="Pfam" id="PF01749">
    <property type="entry name" value="IBB"/>
    <property type="match status" value="1"/>
</dbReference>
<evidence type="ECO:0000256" key="10">
    <source>
        <dbReference type="PROSITE-ProRule" id="PRU00561"/>
    </source>
</evidence>
<dbReference type="PANTHER" id="PTHR18896">
    <property type="entry name" value="PHOSPHOLIPASE D"/>
    <property type="match status" value="1"/>
</dbReference>
<dbReference type="EC" id="3.1.4.4" evidence="3"/>
<organism evidence="13">
    <name type="scientific">Glycine soja</name>
    <name type="common">Wild soybean</name>
    <dbReference type="NCBI Taxonomy" id="3848"/>
    <lineage>
        <taxon>Eukaryota</taxon>
        <taxon>Viridiplantae</taxon>
        <taxon>Streptophyta</taxon>
        <taxon>Embryophyta</taxon>
        <taxon>Tracheophyta</taxon>
        <taxon>Spermatophyta</taxon>
        <taxon>Magnoliopsida</taxon>
        <taxon>eudicotyledons</taxon>
        <taxon>Gunneridae</taxon>
        <taxon>Pentapetalae</taxon>
        <taxon>rosids</taxon>
        <taxon>fabids</taxon>
        <taxon>Fabales</taxon>
        <taxon>Fabaceae</taxon>
        <taxon>Papilionoideae</taxon>
        <taxon>50 kb inversion clade</taxon>
        <taxon>NPAAA clade</taxon>
        <taxon>indigoferoid/millettioid clade</taxon>
        <taxon>Phaseoleae</taxon>
        <taxon>Glycine</taxon>
        <taxon>Glycine subgen. Soja</taxon>
    </lineage>
</organism>
<feature type="domain" description="IBB" evidence="12">
    <location>
        <begin position="1"/>
        <end position="61"/>
    </location>
</feature>
<keyword evidence="8" id="KW-0442">Lipid degradation</keyword>
<dbReference type="Gene3D" id="1.20.5.690">
    <property type="entry name" value="Importin-alpha, importin-beta-binding domain"/>
    <property type="match status" value="1"/>
</dbReference>
<sequence length="442" mass="49852">MKSYRPSANARTEVRRNNYKVVVDADEGRRRGEDTMVEIRKNRREESLQKKRCEGLQFQQIPSSLLSTVIEKKVGLMNTHDEDTRQFFKNSSEAGTIYTHHQKTVIVDADAGQNKRKIKAFIGGLDLCVGRYDTPNHSIFRTLQTTHKDDYHNPNFEGPVTGCPRQPWHDLHSQVDGPAAYDILTNFEERWLRALKMHRYQKMRSSHDDSLLKIDRIPDIVGIDEVPCQNENNRETWHVQVFRSIDYNSVKGFPKEPQDAIRRNLVCGKNVLIDMSIHSAMTLLLGPPCSGKTTLLLVLGAKLDPKLKFSGKVTYNGRGMDEFVPQKTAAYANQNDLHVAELTALANEGQKANLMTDYVLRILGLEVCADTIVRNAMLRGISGGQRKRVTTGEMLVGPTNALFMDEISIGVRKTLNSELWHAFAGLLVSLPQVGSVLLPSRT</sequence>
<dbReference type="GO" id="GO:0004630">
    <property type="term" value="F:phospholipase D activity"/>
    <property type="evidence" value="ECO:0007669"/>
    <property type="project" value="UniProtKB-EC"/>
</dbReference>
<keyword evidence="7" id="KW-0653">Protein transport</keyword>
<dbReference type="GO" id="GO:0009395">
    <property type="term" value="P:phospholipid catabolic process"/>
    <property type="evidence" value="ECO:0007669"/>
    <property type="project" value="TreeGrafter"/>
</dbReference>
<evidence type="ECO:0000256" key="7">
    <source>
        <dbReference type="ARBA" id="ARBA00022927"/>
    </source>
</evidence>
<dbReference type="EMBL" id="KN652220">
    <property type="protein sequence ID" value="KHN29764.1"/>
    <property type="molecule type" value="Genomic_DNA"/>
</dbReference>
<dbReference type="InterPro" id="IPR002652">
    <property type="entry name" value="Importin-a_IBB"/>
</dbReference>